<keyword evidence="12" id="KW-1185">Reference proteome</keyword>
<dbReference type="PANTHER" id="PTHR30069">
    <property type="entry name" value="TONB-DEPENDENT OUTER MEMBRANE RECEPTOR"/>
    <property type="match status" value="1"/>
</dbReference>
<evidence type="ECO:0000256" key="1">
    <source>
        <dbReference type="ARBA" id="ARBA00004571"/>
    </source>
</evidence>
<evidence type="ECO:0000256" key="2">
    <source>
        <dbReference type="ARBA" id="ARBA00022448"/>
    </source>
</evidence>
<keyword evidence="4 8" id="KW-0812">Transmembrane</keyword>
<feature type="signal peptide" evidence="9">
    <location>
        <begin position="1"/>
        <end position="21"/>
    </location>
</feature>
<dbReference type="Gene3D" id="2.170.130.10">
    <property type="entry name" value="TonB-dependent receptor, plug domain"/>
    <property type="match status" value="1"/>
</dbReference>
<dbReference type="RefSeq" id="WP_380000570.1">
    <property type="nucleotide sequence ID" value="NZ_JBHSGN010000135.1"/>
</dbReference>
<dbReference type="Pfam" id="PF07715">
    <property type="entry name" value="Plug"/>
    <property type="match status" value="1"/>
</dbReference>
<dbReference type="EMBL" id="JBHSGN010000135">
    <property type="protein sequence ID" value="MFC4676385.1"/>
    <property type="molecule type" value="Genomic_DNA"/>
</dbReference>
<dbReference type="InterPro" id="IPR036942">
    <property type="entry name" value="Beta-barrel_TonB_sf"/>
</dbReference>
<comment type="caution">
    <text evidence="11">The sequence shown here is derived from an EMBL/GenBank/DDBJ whole genome shotgun (WGS) entry which is preliminary data.</text>
</comment>
<keyword evidence="3 8" id="KW-1134">Transmembrane beta strand</keyword>
<keyword evidence="5 9" id="KW-0732">Signal</keyword>
<evidence type="ECO:0000256" key="3">
    <source>
        <dbReference type="ARBA" id="ARBA00022452"/>
    </source>
</evidence>
<keyword evidence="6 8" id="KW-0472">Membrane</keyword>
<evidence type="ECO:0000256" key="9">
    <source>
        <dbReference type="SAM" id="SignalP"/>
    </source>
</evidence>
<comment type="similarity">
    <text evidence="8">Belongs to the TonB-dependent receptor family.</text>
</comment>
<evidence type="ECO:0000256" key="5">
    <source>
        <dbReference type="ARBA" id="ARBA00022729"/>
    </source>
</evidence>
<evidence type="ECO:0000313" key="11">
    <source>
        <dbReference type="EMBL" id="MFC4676385.1"/>
    </source>
</evidence>
<feature type="domain" description="TonB-dependent receptor plug" evidence="10">
    <location>
        <begin position="47"/>
        <end position="133"/>
    </location>
</feature>
<name>A0ABV9L213_9BACT</name>
<dbReference type="InterPro" id="IPR039426">
    <property type="entry name" value="TonB-dep_rcpt-like"/>
</dbReference>
<dbReference type="InterPro" id="IPR037066">
    <property type="entry name" value="Plug_dom_sf"/>
</dbReference>
<sequence>MRILFSTFLFFCSLACTSLLAQTNDSIKTQKLSEVEVSAHIKPSAARSTTPLQVITTESITEQGLQSVSDVVRRFNGVVLKDYGGIGGLKTVAIRGMGAEHTAISYDGITVSNVLSGQVDIGRFALDNISAVSLSISQSDDIFQTARVLGSAGVLNLQTAIPSFNEHNHEGKTRITTGSFGLFNPVLDYSHKISNSFAISANGSWQRADGNYPFKQEDDKLLPDRKRKNSDVDIFRTEINIFNNFGKSGDLRTKVYYFDSERGLPGNVTIANDYAAERLWDKNFFTQMMYNTTFSPKLKFRSQAKYDYTFTRYVIEELSDRKTNRYKQHEIYLSNALLYTINNNFSASLAEDLSYNTLNNDMATFADNLPYPKRYNSLTGIAAKYDIKQFTATASLLATYISEEVKNNSDNNTYKRLTPTISASYQPFDATNLRFRVSYKELFRVPTFTELYYSSISKKLNPELARQFNMGATWVGSISDVLNYVNASLDVYYNNVRDKIIIIPYPFMASSTNLGKVRIKGMDLKLATNISLCDKMDVDISGSYSYMEALDMTDPNNSKTYKNQIQYTPKHSGAITVGFNNPWVNFSYSVVAANKRYFNIQNIKDNRIDGYSDHSISLYKKLRIKGYDCYLQGNLLNIWNENYDIIAYYPMPGRSFKITGGFKF</sequence>
<dbReference type="PROSITE" id="PS52016">
    <property type="entry name" value="TONB_DEPENDENT_REC_3"/>
    <property type="match status" value="1"/>
</dbReference>
<accession>A0ABV9L213</accession>
<dbReference type="PANTHER" id="PTHR30069:SF29">
    <property type="entry name" value="HEMOGLOBIN AND HEMOGLOBIN-HAPTOGLOBIN-BINDING PROTEIN 1-RELATED"/>
    <property type="match status" value="1"/>
</dbReference>
<dbReference type="SUPFAM" id="SSF56935">
    <property type="entry name" value="Porins"/>
    <property type="match status" value="1"/>
</dbReference>
<evidence type="ECO:0000259" key="10">
    <source>
        <dbReference type="Pfam" id="PF07715"/>
    </source>
</evidence>
<evidence type="ECO:0000256" key="7">
    <source>
        <dbReference type="ARBA" id="ARBA00023237"/>
    </source>
</evidence>
<dbReference type="InterPro" id="IPR012910">
    <property type="entry name" value="Plug_dom"/>
</dbReference>
<evidence type="ECO:0000256" key="8">
    <source>
        <dbReference type="PROSITE-ProRule" id="PRU01360"/>
    </source>
</evidence>
<evidence type="ECO:0000313" key="12">
    <source>
        <dbReference type="Proteomes" id="UP001596023"/>
    </source>
</evidence>
<keyword evidence="7 8" id="KW-0998">Cell outer membrane</keyword>
<organism evidence="11 12">
    <name type="scientific">Dysgonomonas termitidis</name>
    <dbReference type="NCBI Taxonomy" id="1516126"/>
    <lineage>
        <taxon>Bacteria</taxon>
        <taxon>Pseudomonadati</taxon>
        <taxon>Bacteroidota</taxon>
        <taxon>Bacteroidia</taxon>
        <taxon>Bacteroidales</taxon>
        <taxon>Dysgonomonadaceae</taxon>
        <taxon>Dysgonomonas</taxon>
    </lineage>
</organism>
<reference evidence="12" key="1">
    <citation type="journal article" date="2019" name="Int. J. Syst. Evol. Microbiol.">
        <title>The Global Catalogue of Microorganisms (GCM) 10K type strain sequencing project: providing services to taxonomists for standard genome sequencing and annotation.</title>
        <authorList>
            <consortium name="The Broad Institute Genomics Platform"/>
            <consortium name="The Broad Institute Genome Sequencing Center for Infectious Disease"/>
            <person name="Wu L."/>
            <person name="Ma J."/>
        </authorList>
    </citation>
    <scope>NUCLEOTIDE SEQUENCE [LARGE SCALE GENOMIC DNA]</scope>
    <source>
        <strain evidence="12">CCUG 66188</strain>
    </source>
</reference>
<proteinExistence type="inferred from homology"/>
<protein>
    <submittedName>
        <fullName evidence="11">TonB-dependent receptor plug domain-containing protein</fullName>
    </submittedName>
</protein>
<dbReference type="Gene3D" id="2.40.170.20">
    <property type="entry name" value="TonB-dependent receptor, beta-barrel domain"/>
    <property type="match status" value="1"/>
</dbReference>
<dbReference type="Proteomes" id="UP001596023">
    <property type="component" value="Unassembled WGS sequence"/>
</dbReference>
<keyword evidence="2 8" id="KW-0813">Transport</keyword>
<gene>
    <name evidence="11" type="ORF">ACFO6W_22135</name>
</gene>
<comment type="subcellular location">
    <subcellularLocation>
        <location evidence="1 8">Cell outer membrane</location>
        <topology evidence="1 8">Multi-pass membrane protein</topology>
    </subcellularLocation>
</comment>
<keyword evidence="11" id="KW-0675">Receptor</keyword>
<evidence type="ECO:0000256" key="6">
    <source>
        <dbReference type="ARBA" id="ARBA00023136"/>
    </source>
</evidence>
<evidence type="ECO:0000256" key="4">
    <source>
        <dbReference type="ARBA" id="ARBA00022692"/>
    </source>
</evidence>
<feature type="chain" id="PRO_5046949885" evidence="9">
    <location>
        <begin position="22"/>
        <end position="664"/>
    </location>
</feature>